<dbReference type="InterPro" id="IPR000531">
    <property type="entry name" value="Beta-barrel_TonB"/>
</dbReference>
<comment type="similarity">
    <text evidence="9">Belongs to the TonB-dependent receptor family.</text>
</comment>
<comment type="subcellular location">
    <subcellularLocation>
        <location evidence="1 9">Cell outer membrane</location>
        <topology evidence="1 9">Multi-pass membrane protein</topology>
    </subcellularLocation>
</comment>
<dbReference type="GO" id="GO:0038023">
    <property type="term" value="F:signaling receptor activity"/>
    <property type="evidence" value="ECO:0007669"/>
    <property type="project" value="InterPro"/>
</dbReference>
<keyword evidence="7 9" id="KW-0472">Membrane</keyword>
<accession>A0A240EBQ0</accession>
<dbReference type="InterPro" id="IPR036942">
    <property type="entry name" value="Beta-barrel_TonB_sf"/>
</dbReference>
<keyword evidence="8 9" id="KW-0998">Cell outer membrane</keyword>
<keyword evidence="13" id="KW-1185">Reference proteome</keyword>
<sequence>MTGAGNPAMGMNFIRKRANSKELTGSLELSGGSWNDYSSTADLSFPLNSDGSIRGRTIFSYQDKDSFQDVRHTTRKTAYGVVDMDLTEATYLSLGLSYQDAERYGVTWGGLPAFYSDGTRTNFDRSTNVGTDWTERSYSRTAVYADFKQELWNGISFNLNGIYGQSKTWGKMYSAGSAVDKTTNLSTTNSSTSARENNDNDLNMDGHFKIPFNLFGLEQEVLFGASFNRYEVEDDLSATITLTYPTVDFNNPNYNPIVSIAPYNASSPNTVTQTATYFASKLHIFEPLKVVAGARFSNWKYEQDNGVGNRKFNDQFTPYFGVIYDFLPDHSWYASYTDIFTPQNRKEQNGQYLDPITGKQYETGIKSDWFDDRLHTSLSVFQIQQDNTAEAIDNVYVVNTTDQAYRGVDGVKSKGFELEVDGEITDSWHINFGVANFDVKDAKSNKVNTTYARTTANLFTKYTLDKWSVGGGLSYKSKFYSDVATYNQRVQQDGYVLANMMLGYDVDQNIKIQLNVNNLFDKTYYETVGSSIIYGSPRNATLSLKYKF</sequence>
<gene>
    <name evidence="12" type="ORF">SAMN05421731_10884</name>
</gene>
<protein>
    <submittedName>
        <fullName evidence="12">Outer-membrane receptor for ferric coprogen and ferric-rhodotorulic acid</fullName>
    </submittedName>
</protein>
<dbReference type="InterPro" id="IPR010917">
    <property type="entry name" value="TonB_rcpt_CS"/>
</dbReference>
<dbReference type="CDD" id="cd01347">
    <property type="entry name" value="ligand_gated_channel"/>
    <property type="match status" value="1"/>
</dbReference>
<dbReference type="GO" id="GO:0015891">
    <property type="term" value="P:siderophore transport"/>
    <property type="evidence" value="ECO:0007669"/>
    <property type="project" value="InterPro"/>
</dbReference>
<dbReference type="EMBL" id="OANT01000008">
    <property type="protein sequence ID" value="SNX46137.1"/>
    <property type="molecule type" value="Genomic_DNA"/>
</dbReference>
<evidence type="ECO:0000256" key="4">
    <source>
        <dbReference type="ARBA" id="ARBA00022692"/>
    </source>
</evidence>
<evidence type="ECO:0000313" key="13">
    <source>
        <dbReference type="Proteomes" id="UP000219042"/>
    </source>
</evidence>
<proteinExistence type="inferred from homology"/>
<feature type="short sequence motif" description="TonB C-terminal box" evidence="10">
    <location>
        <begin position="531"/>
        <end position="548"/>
    </location>
</feature>
<keyword evidence="4 9" id="KW-0812">Transmembrane</keyword>
<evidence type="ECO:0000256" key="9">
    <source>
        <dbReference type="PROSITE-ProRule" id="PRU01360"/>
    </source>
</evidence>
<keyword evidence="6" id="KW-0798">TonB box</keyword>
<dbReference type="AlphaFoldDB" id="A0A240EBQ0"/>
<evidence type="ECO:0000256" key="3">
    <source>
        <dbReference type="ARBA" id="ARBA00022452"/>
    </source>
</evidence>
<dbReference type="GO" id="GO:0009279">
    <property type="term" value="C:cell outer membrane"/>
    <property type="evidence" value="ECO:0007669"/>
    <property type="project" value="UniProtKB-SubCell"/>
</dbReference>
<evidence type="ECO:0000256" key="1">
    <source>
        <dbReference type="ARBA" id="ARBA00004571"/>
    </source>
</evidence>
<dbReference type="InterPro" id="IPR010105">
    <property type="entry name" value="TonB_sidphr_rcpt"/>
</dbReference>
<evidence type="ECO:0000313" key="12">
    <source>
        <dbReference type="EMBL" id="SNX46137.1"/>
    </source>
</evidence>
<reference evidence="13" key="1">
    <citation type="submission" date="2016-09" db="EMBL/GenBank/DDBJ databases">
        <authorList>
            <person name="Varghese N."/>
            <person name="Submissions S."/>
        </authorList>
    </citation>
    <scope>NUCLEOTIDE SEQUENCE [LARGE SCALE GENOMIC DNA]</scope>
    <source>
        <strain evidence="13">ANC 4466</strain>
    </source>
</reference>
<dbReference type="Proteomes" id="UP000219042">
    <property type="component" value="Unassembled WGS sequence"/>
</dbReference>
<dbReference type="Gene3D" id="2.40.170.20">
    <property type="entry name" value="TonB-dependent receptor, beta-barrel domain"/>
    <property type="match status" value="1"/>
</dbReference>
<dbReference type="PANTHER" id="PTHR32552">
    <property type="entry name" value="FERRICHROME IRON RECEPTOR-RELATED"/>
    <property type="match status" value="1"/>
</dbReference>
<evidence type="ECO:0000256" key="5">
    <source>
        <dbReference type="ARBA" id="ARBA00023065"/>
    </source>
</evidence>
<name>A0A240EBQ0_9GAMM</name>
<evidence type="ECO:0000256" key="8">
    <source>
        <dbReference type="ARBA" id="ARBA00023237"/>
    </source>
</evidence>
<dbReference type="PANTHER" id="PTHR32552:SF74">
    <property type="entry name" value="HYDROXAMATE SIDEROPHORE RECEPTOR FHUE"/>
    <property type="match status" value="1"/>
</dbReference>
<evidence type="ECO:0000256" key="10">
    <source>
        <dbReference type="PROSITE-ProRule" id="PRU10144"/>
    </source>
</evidence>
<keyword evidence="12" id="KW-0675">Receptor</keyword>
<keyword evidence="2 9" id="KW-0813">Transport</keyword>
<dbReference type="PROSITE" id="PS01156">
    <property type="entry name" value="TONB_DEPENDENT_REC_2"/>
    <property type="match status" value="1"/>
</dbReference>
<dbReference type="GO" id="GO:0015344">
    <property type="term" value="F:siderophore uptake transmembrane transporter activity"/>
    <property type="evidence" value="ECO:0007669"/>
    <property type="project" value="TreeGrafter"/>
</dbReference>
<dbReference type="InterPro" id="IPR039426">
    <property type="entry name" value="TonB-dep_rcpt-like"/>
</dbReference>
<dbReference type="NCBIfam" id="TIGR01783">
    <property type="entry name" value="TonB-siderophor"/>
    <property type="match status" value="1"/>
</dbReference>
<dbReference type="SUPFAM" id="SSF56935">
    <property type="entry name" value="Porins"/>
    <property type="match status" value="1"/>
</dbReference>
<dbReference type="PROSITE" id="PS52016">
    <property type="entry name" value="TONB_DEPENDENT_REC_3"/>
    <property type="match status" value="1"/>
</dbReference>
<keyword evidence="5" id="KW-0406">Ion transport</keyword>
<keyword evidence="3 9" id="KW-1134">Transmembrane beta strand</keyword>
<dbReference type="Pfam" id="PF00593">
    <property type="entry name" value="TonB_dep_Rec_b-barrel"/>
    <property type="match status" value="1"/>
</dbReference>
<organism evidence="12 13">
    <name type="scientific">Acinetobacter puyangensis</name>
    <dbReference type="NCBI Taxonomy" id="1096779"/>
    <lineage>
        <taxon>Bacteria</taxon>
        <taxon>Pseudomonadati</taxon>
        <taxon>Pseudomonadota</taxon>
        <taxon>Gammaproteobacteria</taxon>
        <taxon>Moraxellales</taxon>
        <taxon>Moraxellaceae</taxon>
        <taxon>Acinetobacter</taxon>
    </lineage>
</organism>
<evidence type="ECO:0000256" key="7">
    <source>
        <dbReference type="ARBA" id="ARBA00023136"/>
    </source>
</evidence>
<evidence type="ECO:0000256" key="2">
    <source>
        <dbReference type="ARBA" id="ARBA00022448"/>
    </source>
</evidence>
<feature type="domain" description="TonB-dependent receptor-like beta-barrel" evidence="11">
    <location>
        <begin position="115"/>
        <end position="519"/>
    </location>
</feature>
<evidence type="ECO:0000256" key="6">
    <source>
        <dbReference type="ARBA" id="ARBA00023077"/>
    </source>
</evidence>
<evidence type="ECO:0000259" key="11">
    <source>
        <dbReference type="Pfam" id="PF00593"/>
    </source>
</evidence>